<evidence type="ECO:0000313" key="1">
    <source>
        <dbReference type="EMBL" id="MFC4464654.1"/>
    </source>
</evidence>
<evidence type="ECO:0000313" key="2">
    <source>
        <dbReference type="Proteomes" id="UP001596012"/>
    </source>
</evidence>
<dbReference type="Gene3D" id="2.70.98.20">
    <property type="entry name" value="Copper amine oxidase, catalytic domain"/>
    <property type="match status" value="1"/>
</dbReference>
<dbReference type="SUPFAM" id="SSF49998">
    <property type="entry name" value="Amine oxidase catalytic domain"/>
    <property type="match status" value="1"/>
</dbReference>
<sequence>MAEQPDGHVPWGNWAFDYAVAGRQGLSLANGYFRGRRIFNKLSLPVIRVKYVNDEQFFGATSRLGTGCGPYNDQITWDPINFGEDLNPISGPHHLMPMTSDGKYILNEETELEGSQATWLELAVYARIGAYHIKQAWYLNQYGMILPRVFSKGLSCNLDHWHHPYWRFDFDLDGPANQQVNVFGSNGSEFLGVVTKEGRLLDDPAGGTRYNVENKQTGLKAWVLPRPLDATTGTVGPTPPFCSVDGYVRKFRQEEDVEWPHRPEHEIGFDVHELCSDADDIVLWNVAHLHHHAHEGADHWHEAGPDIWVEVPPAPEPLPESRRAIDVSGRIDIKDFKAFEADVWGHFNFHEMALVEPFSPHGEVFVRKGVVGDMTANLIVRIDLQPDNAVAVSVVGELYDEQERVARAEGNFHVAAGATHAGARIHLVDHHVLDPDTADMVFDVKNDQAPPGGLPLRPP</sequence>
<dbReference type="InterPro" id="IPR036460">
    <property type="entry name" value="Cu_amine_oxidase_C_sf"/>
</dbReference>
<proteinExistence type="predicted"/>
<organism evidence="1 2">
    <name type="scientific">Streptomyces xiangluensis</name>
    <dbReference type="NCBI Taxonomy" id="2665720"/>
    <lineage>
        <taxon>Bacteria</taxon>
        <taxon>Bacillati</taxon>
        <taxon>Actinomycetota</taxon>
        <taxon>Actinomycetes</taxon>
        <taxon>Kitasatosporales</taxon>
        <taxon>Streptomycetaceae</taxon>
        <taxon>Streptomyces</taxon>
    </lineage>
</organism>
<keyword evidence="2" id="KW-1185">Reference proteome</keyword>
<accession>A0ABV8YKP1</accession>
<name>A0ABV8YKP1_9ACTN</name>
<protein>
    <submittedName>
        <fullName evidence="1">Uncharacterized protein</fullName>
    </submittedName>
</protein>
<dbReference type="RefSeq" id="WP_386339793.1">
    <property type="nucleotide sequence ID" value="NZ_JBHSFG010000016.1"/>
</dbReference>
<reference evidence="2" key="1">
    <citation type="journal article" date="2019" name="Int. J. Syst. Evol. Microbiol.">
        <title>The Global Catalogue of Microorganisms (GCM) 10K type strain sequencing project: providing services to taxonomists for standard genome sequencing and annotation.</title>
        <authorList>
            <consortium name="The Broad Institute Genomics Platform"/>
            <consortium name="The Broad Institute Genome Sequencing Center for Infectious Disease"/>
            <person name="Wu L."/>
            <person name="Ma J."/>
        </authorList>
    </citation>
    <scope>NUCLEOTIDE SEQUENCE [LARGE SCALE GENOMIC DNA]</scope>
    <source>
        <strain evidence="2">DT43</strain>
    </source>
</reference>
<comment type="caution">
    <text evidence="1">The sequence shown here is derived from an EMBL/GenBank/DDBJ whole genome shotgun (WGS) entry which is preliminary data.</text>
</comment>
<dbReference type="EMBL" id="JBHSFG010000016">
    <property type="protein sequence ID" value="MFC4464654.1"/>
    <property type="molecule type" value="Genomic_DNA"/>
</dbReference>
<dbReference type="Proteomes" id="UP001596012">
    <property type="component" value="Unassembled WGS sequence"/>
</dbReference>
<gene>
    <name evidence="1" type="ORF">ACFPH6_08805</name>
</gene>